<proteinExistence type="predicted"/>
<accession>A0A833S7X0</accession>
<dbReference type="OMA" id="PCAYGTH"/>
<dbReference type="GO" id="GO:0006310">
    <property type="term" value="P:DNA recombination"/>
    <property type="evidence" value="ECO:0007669"/>
    <property type="project" value="UniProtKB-KW"/>
</dbReference>
<dbReference type="SUPFAM" id="SSF56349">
    <property type="entry name" value="DNA breaking-rejoining enzymes"/>
    <property type="match status" value="1"/>
</dbReference>
<reference evidence="2" key="1">
    <citation type="submission" date="2020-04" db="EMBL/GenBank/DDBJ databases">
        <title>Hybrid Assembly of Korean Phytophthora infestans isolates.</title>
        <authorList>
            <person name="Prokchorchik M."/>
            <person name="Lee Y."/>
            <person name="Seo J."/>
            <person name="Cho J.-H."/>
            <person name="Park Y.-E."/>
            <person name="Jang D.-C."/>
            <person name="Im J.-S."/>
            <person name="Choi J.-G."/>
            <person name="Park H.-J."/>
            <person name="Lee G.-B."/>
            <person name="Lee Y.-G."/>
            <person name="Hong S.-Y."/>
            <person name="Cho K."/>
            <person name="Sohn K.H."/>
        </authorList>
    </citation>
    <scope>NUCLEOTIDE SEQUENCE</scope>
    <source>
        <strain evidence="2">KR_1_A1</strain>
    </source>
</reference>
<comment type="caution">
    <text evidence="2">The sequence shown here is derived from an EMBL/GenBank/DDBJ whole genome shotgun (WGS) entry which is preliminary data.</text>
</comment>
<keyword evidence="1" id="KW-0233">DNA recombination</keyword>
<dbReference type="EMBL" id="WSZM01000288">
    <property type="protein sequence ID" value="KAF4035926.1"/>
    <property type="molecule type" value="Genomic_DNA"/>
</dbReference>
<evidence type="ECO:0000256" key="1">
    <source>
        <dbReference type="ARBA" id="ARBA00023172"/>
    </source>
</evidence>
<dbReference type="GO" id="GO:0003677">
    <property type="term" value="F:DNA binding"/>
    <property type="evidence" value="ECO:0007669"/>
    <property type="project" value="InterPro"/>
</dbReference>
<dbReference type="Proteomes" id="UP000602510">
    <property type="component" value="Unassembled WGS sequence"/>
</dbReference>
<dbReference type="Gene3D" id="1.10.443.10">
    <property type="entry name" value="Intergrase catalytic core"/>
    <property type="match status" value="1"/>
</dbReference>
<dbReference type="InterPro" id="IPR013762">
    <property type="entry name" value="Integrase-like_cat_sf"/>
</dbReference>
<dbReference type="GO" id="GO:0015074">
    <property type="term" value="P:DNA integration"/>
    <property type="evidence" value="ECO:0007669"/>
    <property type="project" value="InterPro"/>
</dbReference>
<organism evidence="2 3">
    <name type="scientific">Phytophthora infestans</name>
    <name type="common">Potato late blight agent</name>
    <name type="synonym">Botrytis infestans</name>
    <dbReference type="NCBI Taxonomy" id="4787"/>
    <lineage>
        <taxon>Eukaryota</taxon>
        <taxon>Sar</taxon>
        <taxon>Stramenopiles</taxon>
        <taxon>Oomycota</taxon>
        <taxon>Peronosporomycetes</taxon>
        <taxon>Peronosporales</taxon>
        <taxon>Peronosporaceae</taxon>
        <taxon>Phytophthora</taxon>
    </lineage>
</organism>
<evidence type="ECO:0000313" key="2">
    <source>
        <dbReference type="EMBL" id="KAF4035926.1"/>
    </source>
</evidence>
<protein>
    <recommendedName>
        <fullName evidence="4">Tyr recombinase domain-containing protein</fullName>
    </recommendedName>
</protein>
<sequence>MSSAIKQAAQDIGEQRLEYGTHSLRGGGPTALFAEGVDRLMIKHFGRWSSDCYEQYARMDRTTIKKLAPKVDKRADGLLIRR</sequence>
<dbReference type="AlphaFoldDB" id="A0A833S7X0"/>
<name>A0A833S7X0_PHYIN</name>
<evidence type="ECO:0008006" key="4">
    <source>
        <dbReference type="Google" id="ProtNLM"/>
    </source>
</evidence>
<keyword evidence="3" id="KW-1185">Reference proteome</keyword>
<evidence type="ECO:0000313" key="3">
    <source>
        <dbReference type="Proteomes" id="UP000602510"/>
    </source>
</evidence>
<dbReference type="InterPro" id="IPR011010">
    <property type="entry name" value="DNA_brk_join_enz"/>
</dbReference>
<gene>
    <name evidence="2" type="ORF">GN244_ATG12042</name>
</gene>